<reference evidence="1 2" key="1">
    <citation type="submission" date="2015-12" db="EMBL/GenBank/DDBJ databases">
        <title>Genome sequence of Aneurinibacillus soli.</title>
        <authorList>
            <person name="Lee J.S."/>
            <person name="Lee K.C."/>
            <person name="Kim K.K."/>
            <person name="Lee B.W."/>
        </authorList>
    </citation>
    <scope>NUCLEOTIDE SEQUENCE [LARGE SCALE GENOMIC DNA]</scope>
    <source>
        <strain evidence="1 2">CB4</strain>
    </source>
</reference>
<gene>
    <name evidence="1" type="ORF">CB4_00345</name>
</gene>
<dbReference type="PANTHER" id="PTHR40446">
    <property type="entry name" value="N-ACETYLGLUCOSAMINE-1-PHOSPHODIESTER ALPHA-N-ACETYLGLUCOSAMINIDASE"/>
    <property type="match status" value="1"/>
</dbReference>
<keyword evidence="2" id="KW-1185">Reference proteome</keyword>
<dbReference type="PANTHER" id="PTHR40446:SF2">
    <property type="entry name" value="N-ACETYLGLUCOSAMINE-1-PHOSPHODIESTER ALPHA-N-ACETYLGLUCOSAMINIDASE"/>
    <property type="match status" value="1"/>
</dbReference>
<dbReference type="KEGG" id="asoc:CB4_00345"/>
<dbReference type="AlphaFoldDB" id="A0A0U4WBN1"/>
<protein>
    <submittedName>
        <fullName evidence="1">Uncharacterized protein</fullName>
    </submittedName>
</protein>
<evidence type="ECO:0000313" key="1">
    <source>
        <dbReference type="EMBL" id="BAU26235.1"/>
    </source>
</evidence>
<dbReference type="EMBL" id="AP017312">
    <property type="protein sequence ID" value="BAU26235.1"/>
    <property type="molecule type" value="Genomic_DNA"/>
</dbReference>
<dbReference type="Proteomes" id="UP000217696">
    <property type="component" value="Chromosome"/>
</dbReference>
<proteinExistence type="predicted"/>
<evidence type="ECO:0000313" key="2">
    <source>
        <dbReference type="Proteomes" id="UP000217696"/>
    </source>
</evidence>
<accession>A0A0U4WBN1</accession>
<dbReference type="InterPro" id="IPR018711">
    <property type="entry name" value="NAGPA"/>
</dbReference>
<dbReference type="Pfam" id="PF09992">
    <property type="entry name" value="NAGPA"/>
    <property type="match status" value="1"/>
</dbReference>
<sequence length="255" mass="26978">MKKWLSLFISFSLVLGVVSLPAQAAGTASVVATGKTVSFSGGKRAVKLVYVNLNDAKLEILPVLAGNKIGSTESLESMAKRTGAYAAINGSFFNSYDKGAYKKTHGEIIINYQEVNEGWTGASIGFTEANKPVIGSSRSFKTMDEQFENMTSAGPTLLQGGKIVLNPKAEGMNDPKITTQSGQRSFIGYTKTNRLVLGTVPNVTTGQLAQICKALDLEAALNMDGGASSGLYANGKYVTKPGRLLSNALVIIPKK</sequence>
<organism evidence="1 2">
    <name type="scientific">Aneurinibacillus soli</name>
    <dbReference type="NCBI Taxonomy" id="1500254"/>
    <lineage>
        <taxon>Bacteria</taxon>
        <taxon>Bacillati</taxon>
        <taxon>Bacillota</taxon>
        <taxon>Bacilli</taxon>
        <taxon>Bacillales</taxon>
        <taxon>Paenibacillaceae</taxon>
        <taxon>Aneurinibacillus group</taxon>
        <taxon>Aneurinibacillus</taxon>
    </lineage>
</organism>
<name>A0A0U4WBN1_9BACL</name>